<dbReference type="OrthoDB" id="2866996at2759"/>
<dbReference type="InterPro" id="IPR001126">
    <property type="entry name" value="UmuC"/>
</dbReference>
<proteinExistence type="predicted"/>
<dbReference type="PROSITE" id="PS50173">
    <property type="entry name" value="UMUC"/>
    <property type="match status" value="1"/>
</dbReference>
<comment type="caution">
    <text evidence="12">The sequence shown here is derived from an EMBL/GenBank/DDBJ whole genome shotgun (WGS) entry which is preliminary data.</text>
</comment>
<dbReference type="InterPro" id="IPR036775">
    <property type="entry name" value="DNA_pol_Y-fam_lit_finger_sf"/>
</dbReference>
<feature type="region of interest" description="Disordered" evidence="10">
    <location>
        <begin position="230"/>
        <end position="249"/>
    </location>
</feature>
<reference evidence="12" key="1">
    <citation type="submission" date="2021-01" db="EMBL/GenBank/DDBJ databases">
        <authorList>
            <person name="Kaushik A."/>
        </authorList>
    </citation>
    <scope>NUCLEOTIDE SEQUENCE</scope>
    <source>
        <strain evidence="12">AG3-T5</strain>
    </source>
</reference>
<feature type="region of interest" description="Disordered" evidence="10">
    <location>
        <begin position="519"/>
        <end position="570"/>
    </location>
</feature>
<dbReference type="GO" id="GO:0003887">
    <property type="term" value="F:DNA-directed DNA polymerase activity"/>
    <property type="evidence" value="ECO:0007669"/>
    <property type="project" value="TreeGrafter"/>
</dbReference>
<dbReference type="Pfam" id="PF11799">
    <property type="entry name" value="IMS_C"/>
    <property type="match status" value="1"/>
</dbReference>
<dbReference type="Pfam" id="PF00817">
    <property type="entry name" value="IMS"/>
    <property type="match status" value="1"/>
</dbReference>
<sequence>MATTKMAPPSPSRPKSTLKGKGRMNASGDGDLFPVLTYRHLHGQNLGVHNPMRVIALCDNDAFYASCERVRLDIDPEQPLVVQQWTNLIAVNYPARKFGITRHESIIDARKKCPNLMAVHVATYREGDSEPQYWEDPSPTTHKVSLDHYRRESARVFQLFQDMMPAGGEMEKASIDEVFIDYTIPVRFLMLERYPQLRIPDGPFDLDTPLPVPPAQIDWAGLSTHIIPVTSDSPADKDAASRPITPSLTTEMALNSTDDIPVSSPTPASPDSSSTDLTKVGSDAPPTWHDVALSIAAELMRDVRQATFEKLGYTLSAGIARNKMLAKLSASYRKPMAQSVLRNVAIPGYLGPMPFQKIRFLGGKLGDAMAAQFGATTVSELREIELVKERTALKSMMASKNVRPAITTTEQARHWLAVLSAELAVRLTDARKVNATVWPRTLVLHIRQGSNAPRSKQTAFPFARVFSAATILAPAEKLWRMLLPGTGDLSVGVINVALGFAGLDALEAGQKGIEGFFGAKGSSSSAKKVTTSINGPTTAKSESLAPGSKARRTSSPTIADSKHQGIEHSSGIKRDFFNGVTLNKRKAIVHEVLDDSSSDIVEISPPPTAKRVNSGSSGQAEPRSLTPTPISRDIKQRKPGSNDKDKDKAKNGKNAKAASKGTADIANFFAPRLGVTSAKTKGKK</sequence>
<dbReference type="InterPro" id="IPR043128">
    <property type="entry name" value="Rev_trsase/Diguanyl_cyclase"/>
</dbReference>
<keyword evidence="7" id="KW-0234">DNA repair</keyword>
<evidence type="ECO:0000256" key="5">
    <source>
        <dbReference type="ARBA" id="ARBA00022771"/>
    </source>
</evidence>
<gene>
    <name evidence="12" type="ORF">RDB_LOCUS113277</name>
</gene>
<evidence type="ECO:0000256" key="10">
    <source>
        <dbReference type="SAM" id="MobiDB-lite"/>
    </source>
</evidence>
<dbReference type="SUPFAM" id="SSF56672">
    <property type="entry name" value="DNA/RNA polymerases"/>
    <property type="match status" value="1"/>
</dbReference>
<dbReference type="InterPro" id="IPR017961">
    <property type="entry name" value="DNA_pol_Y-fam_little_finger"/>
</dbReference>
<evidence type="ECO:0000256" key="3">
    <source>
        <dbReference type="ARBA" id="ARBA00022723"/>
    </source>
</evidence>
<accession>A0A8H3B3L5</accession>
<keyword evidence="2" id="KW-0808">Transferase</keyword>
<protein>
    <recommendedName>
        <fullName evidence="9">DNA polymerase eta</fullName>
    </recommendedName>
</protein>
<feature type="compositionally biased region" description="Basic and acidic residues" evidence="10">
    <location>
        <begin position="632"/>
        <end position="650"/>
    </location>
</feature>
<dbReference type="Gene3D" id="3.40.1170.60">
    <property type="match status" value="1"/>
</dbReference>
<dbReference type="PANTHER" id="PTHR45873:SF1">
    <property type="entry name" value="DNA POLYMERASE ETA"/>
    <property type="match status" value="1"/>
</dbReference>
<evidence type="ECO:0000259" key="11">
    <source>
        <dbReference type="PROSITE" id="PS50173"/>
    </source>
</evidence>
<keyword evidence="8" id="KW-0539">Nucleus</keyword>
<evidence type="ECO:0000313" key="12">
    <source>
        <dbReference type="EMBL" id="CAE6446588.1"/>
    </source>
</evidence>
<dbReference type="FunFam" id="3.40.1170.60:FF:000008">
    <property type="entry name" value="DNA polymerase eta subunit"/>
    <property type="match status" value="1"/>
</dbReference>
<evidence type="ECO:0000256" key="6">
    <source>
        <dbReference type="ARBA" id="ARBA00022833"/>
    </source>
</evidence>
<keyword evidence="5" id="KW-0863">Zinc-finger</keyword>
<organism evidence="12 13">
    <name type="scientific">Rhizoctonia solani</name>
    <dbReference type="NCBI Taxonomy" id="456999"/>
    <lineage>
        <taxon>Eukaryota</taxon>
        <taxon>Fungi</taxon>
        <taxon>Dikarya</taxon>
        <taxon>Basidiomycota</taxon>
        <taxon>Agaricomycotina</taxon>
        <taxon>Agaricomycetes</taxon>
        <taxon>Cantharellales</taxon>
        <taxon>Ceratobasidiaceae</taxon>
        <taxon>Rhizoctonia</taxon>
    </lineage>
</organism>
<feature type="compositionally biased region" description="Polar residues" evidence="10">
    <location>
        <begin position="611"/>
        <end position="629"/>
    </location>
</feature>
<feature type="domain" description="UmuC" evidence="11">
    <location>
        <begin position="55"/>
        <end position="362"/>
    </location>
</feature>
<dbReference type="InterPro" id="IPR043502">
    <property type="entry name" value="DNA/RNA_pol_sf"/>
</dbReference>
<feature type="compositionally biased region" description="Polar residues" evidence="10">
    <location>
        <begin position="529"/>
        <end position="541"/>
    </location>
</feature>
<comment type="subcellular location">
    <subcellularLocation>
        <location evidence="1">Nucleus</location>
    </subcellularLocation>
</comment>
<evidence type="ECO:0000256" key="1">
    <source>
        <dbReference type="ARBA" id="ARBA00004123"/>
    </source>
</evidence>
<dbReference type="GO" id="GO:0006281">
    <property type="term" value="P:DNA repair"/>
    <property type="evidence" value="ECO:0007669"/>
    <property type="project" value="UniProtKB-KW"/>
</dbReference>
<dbReference type="PANTHER" id="PTHR45873">
    <property type="entry name" value="DNA POLYMERASE ETA"/>
    <property type="match status" value="1"/>
</dbReference>
<dbReference type="Proteomes" id="UP000663841">
    <property type="component" value="Unassembled WGS sequence"/>
</dbReference>
<evidence type="ECO:0000313" key="13">
    <source>
        <dbReference type="Proteomes" id="UP000663841"/>
    </source>
</evidence>
<dbReference type="GO" id="GO:0009314">
    <property type="term" value="P:response to radiation"/>
    <property type="evidence" value="ECO:0007669"/>
    <property type="project" value="TreeGrafter"/>
</dbReference>
<feature type="compositionally biased region" description="Low complexity" evidence="10">
    <location>
        <begin position="652"/>
        <end position="661"/>
    </location>
</feature>
<evidence type="ECO:0000256" key="4">
    <source>
        <dbReference type="ARBA" id="ARBA00022763"/>
    </source>
</evidence>
<dbReference type="Gene3D" id="1.10.150.20">
    <property type="entry name" value="5' to 3' exonuclease, C-terminal subdomain"/>
    <property type="match status" value="1"/>
</dbReference>
<keyword evidence="6" id="KW-0862">Zinc</keyword>
<dbReference type="GO" id="GO:0042276">
    <property type="term" value="P:error-prone translesion synthesis"/>
    <property type="evidence" value="ECO:0007669"/>
    <property type="project" value="TreeGrafter"/>
</dbReference>
<keyword evidence="3" id="KW-0479">Metal-binding</keyword>
<dbReference type="GO" id="GO:0007064">
    <property type="term" value="P:mitotic sister chromatid cohesion"/>
    <property type="evidence" value="ECO:0007669"/>
    <property type="project" value="UniProtKB-ARBA"/>
</dbReference>
<keyword evidence="4" id="KW-0227">DNA damage</keyword>
<feature type="region of interest" description="Disordered" evidence="10">
    <location>
        <begin position="1"/>
        <end position="25"/>
    </location>
</feature>
<evidence type="ECO:0000256" key="9">
    <source>
        <dbReference type="ARBA" id="ARBA00044975"/>
    </source>
</evidence>
<feature type="compositionally biased region" description="Low complexity" evidence="10">
    <location>
        <begin position="519"/>
        <end position="528"/>
    </location>
</feature>
<feature type="region of interest" description="Disordered" evidence="10">
    <location>
        <begin position="599"/>
        <end position="663"/>
    </location>
</feature>
<evidence type="ECO:0000256" key="7">
    <source>
        <dbReference type="ARBA" id="ARBA00023204"/>
    </source>
</evidence>
<dbReference type="GO" id="GO:0003684">
    <property type="term" value="F:damaged DNA binding"/>
    <property type="evidence" value="ECO:0007669"/>
    <property type="project" value="InterPro"/>
</dbReference>
<evidence type="ECO:0000256" key="2">
    <source>
        <dbReference type="ARBA" id="ARBA00022679"/>
    </source>
</evidence>
<name>A0A8H3B3L5_9AGAM</name>
<dbReference type="Gene3D" id="3.30.70.270">
    <property type="match status" value="1"/>
</dbReference>
<dbReference type="InterPro" id="IPR052230">
    <property type="entry name" value="DNA_polymerase_eta"/>
</dbReference>
<dbReference type="GO" id="GO:0035861">
    <property type="term" value="C:site of double-strand break"/>
    <property type="evidence" value="ECO:0007669"/>
    <property type="project" value="TreeGrafter"/>
</dbReference>
<dbReference type="AlphaFoldDB" id="A0A8H3B3L5"/>
<dbReference type="SUPFAM" id="SSF100879">
    <property type="entry name" value="Lesion bypass DNA polymerase (Y-family), little finger domain"/>
    <property type="match status" value="1"/>
</dbReference>
<dbReference type="GO" id="GO:0005634">
    <property type="term" value="C:nucleus"/>
    <property type="evidence" value="ECO:0007669"/>
    <property type="project" value="UniProtKB-SubCell"/>
</dbReference>
<feature type="region of interest" description="Disordered" evidence="10">
    <location>
        <begin position="257"/>
        <end position="283"/>
    </location>
</feature>
<dbReference type="Gene3D" id="3.30.1490.100">
    <property type="entry name" value="DNA polymerase, Y-family, little finger domain"/>
    <property type="match status" value="1"/>
</dbReference>
<feature type="compositionally biased region" description="Basic and acidic residues" evidence="10">
    <location>
        <begin position="560"/>
        <end position="570"/>
    </location>
</feature>
<dbReference type="GO" id="GO:0008270">
    <property type="term" value="F:zinc ion binding"/>
    <property type="evidence" value="ECO:0007669"/>
    <property type="project" value="UniProtKB-KW"/>
</dbReference>
<dbReference type="GO" id="GO:0005657">
    <property type="term" value="C:replication fork"/>
    <property type="evidence" value="ECO:0007669"/>
    <property type="project" value="TreeGrafter"/>
</dbReference>
<dbReference type="GO" id="GO:0070987">
    <property type="term" value="P:error-free translesion synthesis"/>
    <property type="evidence" value="ECO:0007669"/>
    <property type="project" value="UniProtKB-ARBA"/>
</dbReference>
<feature type="compositionally biased region" description="Low complexity" evidence="10">
    <location>
        <begin position="263"/>
        <end position="276"/>
    </location>
</feature>
<evidence type="ECO:0000256" key="8">
    <source>
        <dbReference type="ARBA" id="ARBA00023242"/>
    </source>
</evidence>
<dbReference type="EMBL" id="CAJMWW010000115">
    <property type="protein sequence ID" value="CAE6446588.1"/>
    <property type="molecule type" value="Genomic_DNA"/>
</dbReference>